<dbReference type="Gene3D" id="3.90.330.10">
    <property type="entry name" value="Nitrile hydratase alpha /Thiocyanate hydrolase gamma"/>
    <property type="match status" value="1"/>
</dbReference>
<gene>
    <name evidence="1" type="ORF">J2Z31_002821</name>
</gene>
<dbReference type="Proteomes" id="UP000730739">
    <property type="component" value="Unassembled WGS sequence"/>
</dbReference>
<keyword evidence="2" id="KW-1185">Reference proteome</keyword>
<dbReference type="InterPro" id="IPR036648">
    <property type="entry name" value="CN_Hdrase_a/SCN_Hdrase_g_sf"/>
</dbReference>
<evidence type="ECO:0000313" key="2">
    <source>
        <dbReference type="Proteomes" id="UP000730739"/>
    </source>
</evidence>
<protein>
    <submittedName>
        <fullName evidence="1">Uncharacterized protein</fullName>
    </submittedName>
</protein>
<organism evidence="1 2">
    <name type="scientific">Sinorhizobium kostiense</name>
    <dbReference type="NCBI Taxonomy" id="76747"/>
    <lineage>
        <taxon>Bacteria</taxon>
        <taxon>Pseudomonadati</taxon>
        <taxon>Pseudomonadota</taxon>
        <taxon>Alphaproteobacteria</taxon>
        <taxon>Hyphomicrobiales</taxon>
        <taxon>Rhizobiaceae</taxon>
        <taxon>Sinorhizobium/Ensifer group</taxon>
        <taxon>Sinorhizobium</taxon>
    </lineage>
</organism>
<dbReference type="NCBIfam" id="NF038399">
    <property type="entry name" value="NH_RiPP_Os17"/>
    <property type="match status" value="1"/>
</dbReference>
<comment type="caution">
    <text evidence="1">The sequence shown here is derived from an EMBL/GenBank/DDBJ whole genome shotgun (WGS) entry which is preliminary data.</text>
</comment>
<name>A0ABS4R088_9HYPH</name>
<sequence length="82" mass="9020">MPATARDITLEDVQEILGRALVDAEFREALLKDPEAAFMVLGLNMSQDSINFFRALNDQTFLAAANTVENRLGGRPVIGAWL</sequence>
<dbReference type="EMBL" id="JAGILA010000003">
    <property type="protein sequence ID" value="MBP2236307.1"/>
    <property type="molecule type" value="Genomic_DNA"/>
</dbReference>
<dbReference type="RefSeq" id="WP_028002647.1">
    <property type="nucleotide sequence ID" value="NZ_JAGILA010000003.1"/>
</dbReference>
<dbReference type="SUPFAM" id="SSF56209">
    <property type="entry name" value="Nitrile hydratase alpha chain"/>
    <property type="match status" value="1"/>
</dbReference>
<dbReference type="InterPro" id="IPR046016">
    <property type="entry name" value="Dur/DurB-like"/>
</dbReference>
<evidence type="ECO:0000313" key="1">
    <source>
        <dbReference type="EMBL" id="MBP2236307.1"/>
    </source>
</evidence>
<accession>A0ABS4R088</accession>
<reference evidence="1 2" key="1">
    <citation type="submission" date="2021-03" db="EMBL/GenBank/DDBJ databases">
        <title>Genomic Encyclopedia of Type Strains, Phase IV (KMG-IV): sequencing the most valuable type-strain genomes for metagenomic binning, comparative biology and taxonomic classification.</title>
        <authorList>
            <person name="Goeker M."/>
        </authorList>
    </citation>
    <scope>NUCLEOTIDE SEQUENCE [LARGE SCALE GENOMIC DNA]</scope>
    <source>
        <strain evidence="1 2">DSM 13372</strain>
    </source>
</reference>
<dbReference type="Pfam" id="PF19398">
    <property type="entry name" value="DurB-like"/>
    <property type="match status" value="1"/>
</dbReference>
<proteinExistence type="predicted"/>